<reference evidence="1 2" key="1">
    <citation type="submission" date="2019-04" db="EMBL/GenBank/DDBJ databases">
        <title>Pedobacter sp. RP-3-15 sp. nov., isolated from Arctic soil.</title>
        <authorList>
            <person name="Dahal R.H."/>
            <person name="Kim D.-U."/>
        </authorList>
    </citation>
    <scope>NUCLEOTIDE SEQUENCE [LARGE SCALE GENOMIC DNA]</scope>
    <source>
        <strain evidence="1 2">RP-3-15</strain>
    </source>
</reference>
<evidence type="ECO:0000313" key="2">
    <source>
        <dbReference type="Proteomes" id="UP000307244"/>
    </source>
</evidence>
<dbReference type="OrthoDB" id="9867957at2"/>
<dbReference type="Proteomes" id="UP000307244">
    <property type="component" value="Unassembled WGS sequence"/>
</dbReference>
<evidence type="ECO:0000313" key="1">
    <source>
        <dbReference type="EMBL" id="TKC07480.1"/>
    </source>
</evidence>
<accession>A0A4U1CKB9</accession>
<dbReference type="RefSeq" id="WP_136835808.1">
    <property type="nucleotide sequence ID" value="NZ_SWBQ01000002.1"/>
</dbReference>
<gene>
    <name evidence="1" type="ORF">FA047_09545</name>
</gene>
<protein>
    <submittedName>
        <fullName evidence="1">Uncharacterized protein</fullName>
    </submittedName>
</protein>
<dbReference type="EMBL" id="SWBQ01000002">
    <property type="protein sequence ID" value="TKC07480.1"/>
    <property type="molecule type" value="Genomic_DNA"/>
</dbReference>
<dbReference type="AlphaFoldDB" id="A0A4U1CKB9"/>
<name>A0A4U1CKB9_9SPHI</name>
<proteinExistence type="predicted"/>
<organism evidence="1 2">
    <name type="scientific">Pedobacter frigoris</name>
    <dbReference type="NCBI Taxonomy" id="2571272"/>
    <lineage>
        <taxon>Bacteria</taxon>
        <taxon>Pseudomonadati</taxon>
        <taxon>Bacteroidota</taxon>
        <taxon>Sphingobacteriia</taxon>
        <taxon>Sphingobacteriales</taxon>
        <taxon>Sphingobacteriaceae</taxon>
        <taxon>Pedobacter</taxon>
    </lineage>
</organism>
<comment type="caution">
    <text evidence="1">The sequence shown here is derived from an EMBL/GenBank/DDBJ whole genome shotgun (WGS) entry which is preliminary data.</text>
</comment>
<sequence>MTIDFINNAFCVVRSKYDSDERIRSEYIDYDIFNSDEKALFERYNKFEFIEDDKERFEALLITVFDKYALQPGQT</sequence>
<keyword evidence="2" id="KW-1185">Reference proteome</keyword>